<protein>
    <submittedName>
        <fullName evidence="1">Uncharacterized protein</fullName>
    </submittedName>
</protein>
<evidence type="ECO:0000313" key="2">
    <source>
        <dbReference type="Proteomes" id="UP000001075"/>
    </source>
</evidence>
<dbReference type="InParanoid" id="G3GSJ1"/>
<evidence type="ECO:0000313" key="1">
    <source>
        <dbReference type="EMBL" id="EGV96356.1"/>
    </source>
</evidence>
<gene>
    <name evidence="1" type="ORF">I79_000606</name>
</gene>
<organism evidence="1 2">
    <name type="scientific">Cricetulus griseus</name>
    <name type="common">Chinese hamster</name>
    <name type="synonym">Cricetulus barabensis griseus</name>
    <dbReference type="NCBI Taxonomy" id="10029"/>
    <lineage>
        <taxon>Eukaryota</taxon>
        <taxon>Metazoa</taxon>
        <taxon>Chordata</taxon>
        <taxon>Craniata</taxon>
        <taxon>Vertebrata</taxon>
        <taxon>Euteleostomi</taxon>
        <taxon>Mammalia</taxon>
        <taxon>Eutheria</taxon>
        <taxon>Euarchontoglires</taxon>
        <taxon>Glires</taxon>
        <taxon>Rodentia</taxon>
        <taxon>Myomorpha</taxon>
        <taxon>Muroidea</taxon>
        <taxon>Cricetidae</taxon>
        <taxon>Cricetinae</taxon>
        <taxon>Cricetulus</taxon>
    </lineage>
</organism>
<proteinExistence type="predicted"/>
<dbReference type="EMBL" id="JH000012">
    <property type="protein sequence ID" value="EGV96356.1"/>
    <property type="molecule type" value="Genomic_DNA"/>
</dbReference>
<name>G3GSJ1_CRIGR</name>
<reference evidence="2" key="1">
    <citation type="journal article" date="2011" name="Nat. Biotechnol.">
        <title>The genomic sequence of the Chinese hamster ovary (CHO)-K1 cell line.</title>
        <authorList>
            <person name="Xu X."/>
            <person name="Nagarajan H."/>
            <person name="Lewis N.E."/>
            <person name="Pan S."/>
            <person name="Cai Z."/>
            <person name="Liu X."/>
            <person name="Chen W."/>
            <person name="Xie M."/>
            <person name="Wang W."/>
            <person name="Hammond S."/>
            <person name="Andersen M.R."/>
            <person name="Neff N."/>
            <person name="Passarelli B."/>
            <person name="Koh W."/>
            <person name="Fan H.C."/>
            <person name="Wang J."/>
            <person name="Gui Y."/>
            <person name="Lee K.H."/>
            <person name="Betenbaugh M.J."/>
            <person name="Quake S.R."/>
            <person name="Famili I."/>
            <person name="Palsson B.O."/>
            <person name="Wang J."/>
        </authorList>
    </citation>
    <scope>NUCLEOTIDE SEQUENCE [LARGE SCALE GENOMIC DNA]</scope>
    <source>
        <strain evidence="2">CHO K1 cell line</strain>
    </source>
</reference>
<accession>G3GSJ1</accession>
<sequence>MAPPSNVTTSTQPPEDLGPCRSGACLFPQCFSADIYHSLRSKASKHLSRCPEMDSLCSYLLTFPEGESDLLMASLVDP</sequence>
<dbReference type="AlphaFoldDB" id="G3GSJ1"/>
<dbReference type="Proteomes" id="UP000001075">
    <property type="component" value="Unassembled WGS sequence"/>
</dbReference>